<feature type="domain" description="Beta-lactamase-related" evidence="3">
    <location>
        <begin position="99"/>
        <end position="402"/>
    </location>
</feature>
<reference evidence="4" key="1">
    <citation type="submission" date="2021-02" db="EMBL/GenBank/DDBJ databases">
        <authorList>
            <person name="Dougan E. K."/>
            <person name="Rhodes N."/>
            <person name="Thang M."/>
            <person name="Chan C."/>
        </authorList>
    </citation>
    <scope>NUCLEOTIDE SEQUENCE</scope>
</reference>
<comment type="caution">
    <text evidence="4">The sequence shown here is derived from an EMBL/GenBank/DDBJ whole genome shotgun (WGS) entry which is preliminary data.</text>
</comment>
<protein>
    <submittedName>
        <fullName evidence="4">AmpH protein</fullName>
    </submittedName>
</protein>
<dbReference type="Pfam" id="PF00144">
    <property type="entry name" value="Beta-lactamase"/>
    <property type="match status" value="1"/>
</dbReference>
<evidence type="ECO:0000256" key="2">
    <source>
        <dbReference type="SAM" id="SignalP"/>
    </source>
</evidence>
<feature type="signal peptide" evidence="2">
    <location>
        <begin position="1"/>
        <end position="17"/>
    </location>
</feature>
<dbReference type="OrthoDB" id="5946976at2759"/>
<evidence type="ECO:0000256" key="1">
    <source>
        <dbReference type="ARBA" id="ARBA00038473"/>
    </source>
</evidence>
<name>A0A812P181_9DINO</name>
<proteinExistence type="inferred from homology"/>
<dbReference type="SUPFAM" id="SSF56601">
    <property type="entry name" value="beta-lactamase/transpeptidase-like"/>
    <property type="match status" value="1"/>
</dbReference>
<dbReference type="InterPro" id="IPR001466">
    <property type="entry name" value="Beta-lactam-related"/>
</dbReference>
<dbReference type="EMBL" id="CAJNDS010002097">
    <property type="protein sequence ID" value="CAE7324426.1"/>
    <property type="molecule type" value="Genomic_DNA"/>
</dbReference>
<dbReference type="Proteomes" id="UP000604046">
    <property type="component" value="Unassembled WGS sequence"/>
</dbReference>
<accession>A0A812P181</accession>
<evidence type="ECO:0000259" key="3">
    <source>
        <dbReference type="Pfam" id="PF00144"/>
    </source>
</evidence>
<keyword evidence="5" id="KW-1185">Reference proteome</keyword>
<dbReference type="PANTHER" id="PTHR22935">
    <property type="entry name" value="PENICILLIN-BINDING PROTEIN"/>
    <property type="match status" value="1"/>
</dbReference>
<evidence type="ECO:0000313" key="4">
    <source>
        <dbReference type="EMBL" id="CAE7324426.1"/>
    </source>
</evidence>
<dbReference type="PANTHER" id="PTHR22935:SF95">
    <property type="entry name" value="BETA-LACTAMASE-LIKE 1-RELATED"/>
    <property type="match status" value="1"/>
</dbReference>
<feature type="chain" id="PRO_5032530714" evidence="2">
    <location>
        <begin position="18"/>
        <end position="584"/>
    </location>
</feature>
<dbReference type="Gene3D" id="3.40.710.10">
    <property type="entry name" value="DD-peptidase/beta-lactamase superfamily"/>
    <property type="match status" value="1"/>
</dbReference>
<evidence type="ECO:0000313" key="5">
    <source>
        <dbReference type="Proteomes" id="UP000604046"/>
    </source>
</evidence>
<organism evidence="4 5">
    <name type="scientific">Symbiodinium natans</name>
    <dbReference type="NCBI Taxonomy" id="878477"/>
    <lineage>
        <taxon>Eukaryota</taxon>
        <taxon>Sar</taxon>
        <taxon>Alveolata</taxon>
        <taxon>Dinophyceae</taxon>
        <taxon>Suessiales</taxon>
        <taxon>Symbiodiniaceae</taxon>
        <taxon>Symbiodinium</taxon>
    </lineage>
</organism>
<gene>
    <name evidence="4" type="primary">ampH</name>
    <name evidence="4" type="ORF">SNAT2548_LOCUS16988</name>
</gene>
<sequence>MVSCLAIFLCLIADSRASFETLLQDDECAEGAEACSLEALQRRAIQLEASQEEPAWEESVLAAWAHEPGCQGVLRGQCGAAAVVVEVEPESGGLTSKVYTAGAGGGRAPFDETKMTSIFPVASNSKILTSILLVVALADHGKVSMGETVSDFLGQKCSDLPEAVAKITLVQLSSHTSGLPAQPTNRHMEPCQRDPVNCNPYTKYTEQDLCETLREVTLGPKGHYLYSNLAFGMLGYFLELRMGLPYEQLAQTWVLHPLNMTSARVTLNESQWHEMTPPGKDASGEGRWRRHPYGILQGNGAFLVSVPDMGRLLGAMIKAERGQETPLAATLRQTLQPLAWSGYCACDACEEEELLKLSIPTAERGLVAMGWESSSSGLRRGWHKSGDIAGYSSWMAFNAALGRGAFGVDTCGGCGAKLGSLRGSAVQRMVRLLADGPPEKVVPLPQVALPELGALVGDFKACPAAPGKLQSTSLATLSLTLRGTQLLASTTSFTGEEGPMVTATPVSSAEADGLQAFSGVVLALSGPVGTIHGGPNEHGPLAEVSQRRTIHFLEEPFAPNKRGAAVLHIAGVDIFFVEDASQCP</sequence>
<dbReference type="InterPro" id="IPR051478">
    <property type="entry name" value="Beta-lactamase-like_AB/R"/>
</dbReference>
<dbReference type="AlphaFoldDB" id="A0A812P181"/>
<comment type="similarity">
    <text evidence="1">Belongs to the beta-lactamase family.</text>
</comment>
<keyword evidence="2" id="KW-0732">Signal</keyword>
<dbReference type="InterPro" id="IPR012338">
    <property type="entry name" value="Beta-lactam/transpept-like"/>
</dbReference>